<keyword evidence="3" id="KW-0677">Repeat</keyword>
<evidence type="ECO:0000256" key="5">
    <source>
        <dbReference type="ARBA" id="ARBA00023242"/>
    </source>
</evidence>
<gene>
    <name evidence="8" type="ORF">FPHYL_4494</name>
</gene>
<keyword evidence="5" id="KW-0539">Nucleus</keyword>
<evidence type="ECO:0000256" key="6">
    <source>
        <dbReference type="SAM" id="MobiDB-lite"/>
    </source>
</evidence>
<dbReference type="PANTHER" id="PTHR14978:SF0">
    <property type="entry name" value="BETA-CATENIN-LIKE PROTEIN 1"/>
    <property type="match status" value="1"/>
</dbReference>
<evidence type="ECO:0000256" key="2">
    <source>
        <dbReference type="ARBA" id="ARBA00022553"/>
    </source>
</evidence>
<dbReference type="EMBL" id="JAAOAQ010000141">
    <property type="protein sequence ID" value="KAF5564900.1"/>
    <property type="molecule type" value="Genomic_DNA"/>
</dbReference>
<reference evidence="8 9" key="1">
    <citation type="submission" date="2020-05" db="EMBL/GenBank/DDBJ databases">
        <title>Identification and distribution of gene clusters putatively required for synthesis of sphingolipid metabolism inhibitors in phylogenetically diverse species of the filamentous fungus Fusarium.</title>
        <authorList>
            <person name="Kim H.-S."/>
            <person name="Busman M."/>
            <person name="Brown D.W."/>
            <person name="Divon H."/>
            <person name="Uhlig S."/>
            <person name="Proctor R.H."/>
        </authorList>
    </citation>
    <scope>NUCLEOTIDE SEQUENCE [LARGE SCALE GENOMIC DNA]</scope>
    <source>
        <strain evidence="8 9">NRRL 13617</strain>
    </source>
</reference>
<dbReference type="InterPro" id="IPR016024">
    <property type="entry name" value="ARM-type_fold"/>
</dbReference>
<dbReference type="InterPro" id="IPR039678">
    <property type="entry name" value="CTNNBL1"/>
</dbReference>
<dbReference type="FunFam" id="1.25.10.10:FF:001136">
    <property type="entry name" value="Beta-catenin-like protein 1"/>
    <property type="match status" value="1"/>
</dbReference>
<dbReference type="Pfam" id="PF08216">
    <property type="entry name" value="CTNNBL"/>
    <property type="match status" value="1"/>
</dbReference>
<evidence type="ECO:0000313" key="9">
    <source>
        <dbReference type="Proteomes" id="UP000582016"/>
    </source>
</evidence>
<comment type="caution">
    <text evidence="8">The sequence shown here is derived from an EMBL/GenBank/DDBJ whole genome shotgun (WGS) entry which is preliminary data.</text>
</comment>
<dbReference type="OrthoDB" id="1898821at2759"/>
<keyword evidence="4" id="KW-0175">Coiled coil</keyword>
<dbReference type="SUPFAM" id="SSF48371">
    <property type="entry name" value="ARM repeat"/>
    <property type="match status" value="1"/>
</dbReference>
<dbReference type="Proteomes" id="UP000582016">
    <property type="component" value="Unassembled WGS sequence"/>
</dbReference>
<comment type="subcellular location">
    <subcellularLocation>
        <location evidence="1">Nucleus</location>
    </subcellularLocation>
</comment>
<protein>
    <submittedName>
        <fullName evidence="8">Nuclear associated</fullName>
    </submittedName>
</protein>
<organism evidence="8 9">
    <name type="scientific">Fusarium phyllophilum</name>
    <dbReference type="NCBI Taxonomy" id="47803"/>
    <lineage>
        <taxon>Eukaryota</taxon>
        <taxon>Fungi</taxon>
        <taxon>Dikarya</taxon>
        <taxon>Ascomycota</taxon>
        <taxon>Pezizomycotina</taxon>
        <taxon>Sordariomycetes</taxon>
        <taxon>Hypocreomycetidae</taxon>
        <taxon>Hypocreales</taxon>
        <taxon>Nectriaceae</taxon>
        <taxon>Fusarium</taxon>
        <taxon>Fusarium fujikuroi species complex</taxon>
    </lineage>
</organism>
<dbReference type="SMART" id="SM01156">
    <property type="entry name" value="DUF1716"/>
    <property type="match status" value="1"/>
</dbReference>
<dbReference type="GO" id="GO:0005681">
    <property type="term" value="C:spliceosomal complex"/>
    <property type="evidence" value="ECO:0007669"/>
    <property type="project" value="TreeGrafter"/>
</dbReference>
<keyword evidence="2" id="KW-0597">Phosphoprotein</keyword>
<dbReference type="GO" id="GO:0010467">
    <property type="term" value="P:gene expression"/>
    <property type="evidence" value="ECO:0007669"/>
    <property type="project" value="UniProtKB-ARBA"/>
</dbReference>
<evidence type="ECO:0000256" key="1">
    <source>
        <dbReference type="ARBA" id="ARBA00004123"/>
    </source>
</evidence>
<name>A0A8H5JZP9_9HYPO</name>
<proteinExistence type="predicted"/>
<keyword evidence="9" id="KW-1185">Reference proteome</keyword>
<dbReference type="PANTHER" id="PTHR14978">
    <property type="entry name" value="BETA-CATENIN-LIKE PROTEIN 1 NUCLEAR ASSOCIATED PROTEIN"/>
    <property type="match status" value="1"/>
</dbReference>
<feature type="region of interest" description="Disordered" evidence="6">
    <location>
        <begin position="1"/>
        <end position="85"/>
    </location>
</feature>
<feature type="domain" description="Beta-catenin-like protein 1 N-terminal" evidence="7">
    <location>
        <begin position="90"/>
        <end position="195"/>
    </location>
</feature>
<dbReference type="InterPro" id="IPR011989">
    <property type="entry name" value="ARM-like"/>
</dbReference>
<evidence type="ECO:0000313" key="8">
    <source>
        <dbReference type="EMBL" id="KAF5564900.1"/>
    </source>
</evidence>
<dbReference type="Gene3D" id="1.25.10.10">
    <property type="entry name" value="Leucine-rich Repeat Variant"/>
    <property type="match status" value="1"/>
</dbReference>
<feature type="compositionally biased region" description="Acidic residues" evidence="6">
    <location>
        <begin position="64"/>
        <end position="79"/>
    </location>
</feature>
<dbReference type="AlphaFoldDB" id="A0A8H5JZP9"/>
<evidence type="ECO:0000256" key="4">
    <source>
        <dbReference type="ARBA" id="ARBA00023054"/>
    </source>
</evidence>
<dbReference type="InterPro" id="IPR013180">
    <property type="entry name" value="CTNNBL1_N"/>
</dbReference>
<feature type="compositionally biased region" description="Basic and acidic residues" evidence="6">
    <location>
        <begin position="17"/>
        <end position="27"/>
    </location>
</feature>
<sequence length="584" mass="65160">MASVDDIFKSSGISGKRKLDPIRDPNEIYKSAKINANGSNRHAQANDAPDEDEDMEAGPAPPPADDEDFGPELPPDDDEGRFFGGGITKQESEILDYVEEADAGRAPEKIDAAWLRKTLTNLERHINKNAELRAKFEDQPQKFIGSEADLDADIKGLSLLSEHPELYPEFVKLECVASVVGLLAHENTDIAIDAIEIMGELTDEDVAAEDEQWNVLVDAMMEADLLSLLVSNFSRLNEDDESDRNGIYHALGLIENLCSRQSVAERVGEDEKLLQWLLQRIQRKEVTVSQNKQYAAEILAILAQMSVANRTKLINLDAVDLLLQLIAPYRRRDPDKGGDEEEYMENIFASLTCLADEAAGKTKFIDAEGVELCLIMLKEGKKSKPPALRLLNHAAGGIAGVDVCQKIVEAGGLKGLFTLFMKTQDHRLAEHLVEIFASMLRLFPANSAERIRTLAKFVEKDYEKISKLIKFRRDYVARISLAEQQNDAEKATTSEDDREAAELEWLSRRIDAGLLTLQTIDTVLAWLVAEDTGAARKIRQILAERDEKVSVIGRTLKEQLDALDTTEENQDLRDMLSTLVEFVQ</sequence>
<accession>A0A8H5JZP9</accession>
<feature type="compositionally biased region" description="Polar residues" evidence="6">
    <location>
        <begin position="34"/>
        <end position="43"/>
    </location>
</feature>
<evidence type="ECO:0000259" key="7">
    <source>
        <dbReference type="SMART" id="SM01156"/>
    </source>
</evidence>
<evidence type="ECO:0000256" key="3">
    <source>
        <dbReference type="ARBA" id="ARBA00022737"/>
    </source>
</evidence>